<comment type="caution">
    <text evidence="1">The sequence shown here is derived from an EMBL/GenBank/DDBJ whole genome shotgun (WGS) entry which is preliminary data.</text>
</comment>
<dbReference type="EMBL" id="SMAS01000002">
    <property type="protein sequence ID" value="TCT36947.1"/>
    <property type="molecule type" value="Genomic_DNA"/>
</dbReference>
<evidence type="ECO:0000313" key="1">
    <source>
        <dbReference type="EMBL" id="TCT36947.1"/>
    </source>
</evidence>
<dbReference type="RefSeq" id="WP_243698968.1">
    <property type="nucleotide sequence ID" value="NZ_SMAS01000002.1"/>
</dbReference>
<proteinExistence type="predicted"/>
<name>A0A4R3NNH4_9GAMM</name>
<reference evidence="1 2" key="1">
    <citation type="submission" date="2019-03" db="EMBL/GenBank/DDBJ databases">
        <title>Genomic analyses of the natural microbiome of Caenorhabditis elegans.</title>
        <authorList>
            <person name="Samuel B."/>
        </authorList>
    </citation>
    <scope>NUCLEOTIDE SEQUENCE [LARGE SCALE GENOMIC DNA]</scope>
    <source>
        <strain evidence="1 2">JUb102</strain>
    </source>
</reference>
<dbReference type="AlphaFoldDB" id="A0A4R3NNH4"/>
<evidence type="ECO:0000313" key="2">
    <source>
        <dbReference type="Proteomes" id="UP000295055"/>
    </source>
</evidence>
<protein>
    <submittedName>
        <fullName evidence="1">Uncharacterized protein</fullName>
    </submittedName>
</protein>
<accession>A0A4R3NNH4</accession>
<dbReference type="Proteomes" id="UP000295055">
    <property type="component" value="Unassembled WGS sequence"/>
</dbReference>
<sequence>MTEQRYYWRKQTMKMAATMPPITCSILPVHPFVYGVGQNNESGSYLSPANAINHIASKLTGAGTVSALVLMVTGKTFAEFMLALSAFSAVFPLPVFSQVERMARTAETLATTKMQIPGKIAGGLPLPQALSTATSRMASNSQLIEAAKAAASKPSGLDSMKSALSDFSKQKDNALKQMNDALNGLLGKSATVWAFSGTDDATILADKMRKDIPDPDAVYTLATLFVGDEITALTRMLNDTDNYPRPER</sequence>
<organism evidence="1 2">
    <name type="scientific">Providencia alcalifaciens</name>
    <dbReference type="NCBI Taxonomy" id="126385"/>
    <lineage>
        <taxon>Bacteria</taxon>
        <taxon>Pseudomonadati</taxon>
        <taxon>Pseudomonadota</taxon>
        <taxon>Gammaproteobacteria</taxon>
        <taxon>Enterobacterales</taxon>
        <taxon>Morganellaceae</taxon>
        <taxon>Providencia</taxon>
    </lineage>
</organism>
<gene>
    <name evidence="1" type="ORF">EC835_102412</name>
</gene>